<feature type="region of interest" description="Disordered" evidence="2">
    <location>
        <begin position="234"/>
        <end position="315"/>
    </location>
</feature>
<feature type="compositionally biased region" description="Basic residues" evidence="2">
    <location>
        <begin position="292"/>
        <end position="303"/>
    </location>
</feature>
<name>A0A5J4WNE3_9EUKA</name>
<protein>
    <submittedName>
        <fullName evidence="3">Uncharacterized protein</fullName>
    </submittedName>
</protein>
<dbReference type="Proteomes" id="UP000324800">
    <property type="component" value="Unassembled WGS sequence"/>
</dbReference>
<feature type="region of interest" description="Disordered" evidence="2">
    <location>
        <begin position="424"/>
        <end position="467"/>
    </location>
</feature>
<feature type="compositionally biased region" description="Low complexity" evidence="2">
    <location>
        <begin position="257"/>
        <end position="288"/>
    </location>
</feature>
<dbReference type="EMBL" id="SNRW01001423">
    <property type="protein sequence ID" value="KAA6396460.1"/>
    <property type="molecule type" value="Genomic_DNA"/>
</dbReference>
<organism evidence="3 4">
    <name type="scientific">Streblomastix strix</name>
    <dbReference type="NCBI Taxonomy" id="222440"/>
    <lineage>
        <taxon>Eukaryota</taxon>
        <taxon>Metamonada</taxon>
        <taxon>Preaxostyla</taxon>
        <taxon>Oxymonadida</taxon>
        <taxon>Streblomastigidae</taxon>
        <taxon>Streblomastix</taxon>
    </lineage>
</organism>
<dbReference type="OrthoDB" id="10674207at2759"/>
<feature type="compositionally biased region" description="Basic residues" evidence="2">
    <location>
        <begin position="244"/>
        <end position="256"/>
    </location>
</feature>
<dbReference type="PANTHER" id="PTHR21574">
    <property type="entry name" value="CENTROSOMAL PROTEIN OF 120 KDA"/>
    <property type="match status" value="1"/>
</dbReference>
<accession>A0A5J4WNE3</accession>
<evidence type="ECO:0000256" key="1">
    <source>
        <dbReference type="SAM" id="Coils"/>
    </source>
</evidence>
<keyword evidence="1" id="KW-0175">Coiled coil</keyword>
<evidence type="ECO:0000313" key="4">
    <source>
        <dbReference type="Proteomes" id="UP000324800"/>
    </source>
</evidence>
<comment type="caution">
    <text evidence="3">The sequence shown here is derived from an EMBL/GenBank/DDBJ whole genome shotgun (WGS) entry which is preliminary data.</text>
</comment>
<proteinExistence type="predicted"/>
<reference evidence="3 4" key="1">
    <citation type="submission" date="2019-03" db="EMBL/GenBank/DDBJ databases">
        <title>Single cell metagenomics reveals metabolic interactions within the superorganism composed of flagellate Streblomastix strix and complex community of Bacteroidetes bacteria on its surface.</title>
        <authorList>
            <person name="Treitli S.C."/>
            <person name="Kolisko M."/>
            <person name="Husnik F."/>
            <person name="Keeling P."/>
            <person name="Hampl V."/>
        </authorList>
    </citation>
    <scope>NUCLEOTIDE SEQUENCE [LARGE SCALE GENOMIC DNA]</scope>
    <source>
        <strain evidence="3">ST1C</strain>
    </source>
</reference>
<feature type="compositionally biased region" description="Low complexity" evidence="2">
    <location>
        <begin position="424"/>
        <end position="437"/>
    </location>
</feature>
<gene>
    <name evidence="3" type="ORF">EZS28_008013</name>
</gene>
<evidence type="ECO:0000256" key="2">
    <source>
        <dbReference type="SAM" id="MobiDB-lite"/>
    </source>
</evidence>
<dbReference type="PANTHER" id="PTHR21574:SF0">
    <property type="entry name" value="CENTROSOMAL PROTEIN OF 120 KDA"/>
    <property type="match status" value="1"/>
</dbReference>
<dbReference type="AlphaFoldDB" id="A0A5J4WNE3"/>
<evidence type="ECO:0000313" key="3">
    <source>
        <dbReference type="EMBL" id="KAA6396460.1"/>
    </source>
</evidence>
<dbReference type="GO" id="GO:0005815">
    <property type="term" value="C:microtubule organizing center"/>
    <property type="evidence" value="ECO:0007669"/>
    <property type="project" value="TreeGrafter"/>
</dbReference>
<feature type="coiled-coil region" evidence="1">
    <location>
        <begin position="52"/>
        <end position="79"/>
    </location>
</feature>
<dbReference type="InterPro" id="IPR039893">
    <property type="entry name" value="CEP120-like"/>
</dbReference>
<dbReference type="GO" id="GO:0010564">
    <property type="term" value="P:regulation of cell cycle process"/>
    <property type="evidence" value="ECO:0007669"/>
    <property type="project" value="TreeGrafter"/>
</dbReference>
<sequence length="546" mass="62623">MAKPVDRNSHEYNVALEIEAWRKAMDLQFDNELKKEEETTRLSHMMEWELERLKMLERLNIVEEQLKNKKKERDGIKIECEVMMKNVNKITKQIEAEVAERNVEMENRSKKYQMSFKHQQQNIERKSASLQPKIDEYLAKIQKQEEQLAILKGDTESKLLAEKARLEQQGALMQRRLTTAMEQRDKAMEQLNSILSASEKEREAQQSIVQQEYENEQKKLALLQQSIEIEGKDKQLKQITGPRSHSHRHSHSRARSQSHSSQSDTDTRSSSDQSSSSSNDSYQSNSNDKQYSHHRHRHKRRHQDKHEQASDVIESSQQPLIYPTQQAPQYQYALPQFMSVQIPSVSQSQPQILHYAQAVSMPINPQLSLQMPQHMSHAIAPPPLSPTNITFTPATYDLSINAASTTHGALPTYPTSIQYPQSILSSSASQSSQQTGSIEQGNTSDKGVPNKQIPQTQHYKNDEPANVTFDDGFVPSGCISGLPIGLPKNLPPRDEVENERRRVELDLVWLMGTNAYTREDPIIKELTARLIYYDAILNQHLENDNI</sequence>